<evidence type="ECO:0000256" key="14">
    <source>
        <dbReference type="RuleBase" id="RU201113"/>
    </source>
</evidence>
<name>A0A7R9E2Z4_9NEOP</name>
<dbReference type="EC" id="2.3.2.27" evidence="14"/>
<keyword evidence="7 13" id="KW-0863">Zinc-finger</keyword>
<dbReference type="Pfam" id="PF03145">
    <property type="entry name" value="Sina_TRAF"/>
    <property type="match status" value="1"/>
</dbReference>
<dbReference type="GO" id="GO:0016567">
    <property type="term" value="P:protein ubiquitination"/>
    <property type="evidence" value="ECO:0007669"/>
    <property type="project" value="UniProtKB-UniPathway"/>
</dbReference>
<dbReference type="InterPro" id="IPR018121">
    <property type="entry name" value="7-in-absentia-prot_TRAF-dom"/>
</dbReference>
<comment type="function">
    <text evidence="14">E3 ubiquitin-protein ligase that mediates ubiquitination and subsequent proteasomal degradation of target proteins. E3 ubiquitin ligases accept ubiquitin from an E2 ubiquitin-conjugating enzyme in the form of a thioester and then directly transfers the ubiquitin to targeted substrates.</text>
</comment>
<keyword evidence="9 14" id="KW-0862">Zinc</keyword>
<dbReference type="GO" id="GO:0030154">
    <property type="term" value="P:cell differentiation"/>
    <property type="evidence" value="ECO:0007669"/>
    <property type="project" value="UniProtKB-ARBA"/>
</dbReference>
<dbReference type="Gene3D" id="2.60.210.10">
    <property type="entry name" value="Apoptosis, Tumor Necrosis Factor Receptor Associated Protein 2, Chain A"/>
    <property type="match status" value="1"/>
</dbReference>
<dbReference type="EMBL" id="OB793194">
    <property type="protein sequence ID" value="CAD7426427.1"/>
    <property type="molecule type" value="Genomic_DNA"/>
</dbReference>
<dbReference type="InterPro" id="IPR013010">
    <property type="entry name" value="Znf_SIAH"/>
</dbReference>
<evidence type="ECO:0000256" key="11">
    <source>
        <dbReference type="ARBA" id="ARBA00060311"/>
    </source>
</evidence>
<evidence type="ECO:0000256" key="5">
    <source>
        <dbReference type="ARBA" id="ARBA00022679"/>
    </source>
</evidence>
<comment type="pathway">
    <text evidence="2 14">Protein modification; protein ubiquitination.</text>
</comment>
<proteinExistence type="inferred from homology"/>
<dbReference type="InterPro" id="IPR049548">
    <property type="entry name" value="Sina-like_RING"/>
</dbReference>
<evidence type="ECO:0000256" key="13">
    <source>
        <dbReference type="PROSITE-ProRule" id="PRU00455"/>
    </source>
</evidence>
<feature type="domain" description="RING-type" evidence="15">
    <location>
        <begin position="30"/>
        <end position="65"/>
    </location>
</feature>
<evidence type="ECO:0000259" key="15">
    <source>
        <dbReference type="PROSITE" id="PS50089"/>
    </source>
</evidence>
<feature type="domain" description="SIAH-type" evidence="16">
    <location>
        <begin position="82"/>
        <end position="142"/>
    </location>
</feature>
<dbReference type="PROSITE" id="PS50089">
    <property type="entry name" value="ZF_RING_2"/>
    <property type="match status" value="1"/>
</dbReference>
<dbReference type="GO" id="GO:0008270">
    <property type="term" value="F:zinc ion binding"/>
    <property type="evidence" value="ECO:0007669"/>
    <property type="project" value="UniProtKB-KW"/>
</dbReference>
<dbReference type="FunFam" id="3.30.40.10:FF:000041">
    <property type="entry name" value="E3 ubiquitin-protein ligase SINAT3"/>
    <property type="match status" value="1"/>
</dbReference>
<evidence type="ECO:0000256" key="8">
    <source>
        <dbReference type="ARBA" id="ARBA00022786"/>
    </source>
</evidence>
<dbReference type="FunFam" id="2.60.210.10:FF:000002">
    <property type="entry name" value="E3 ubiquitin-protein ligase"/>
    <property type="match status" value="1"/>
</dbReference>
<keyword evidence="10" id="KW-0844">Vision</keyword>
<dbReference type="GO" id="GO:0005737">
    <property type="term" value="C:cytoplasm"/>
    <property type="evidence" value="ECO:0007669"/>
    <property type="project" value="InterPro"/>
</dbReference>
<comment type="subunit">
    <text evidence="12">Component of some E3 complex at least composed of sina, ebi and phyl. Interacts with eff.</text>
</comment>
<keyword evidence="5" id="KW-0808">Transferase</keyword>
<organism evidence="17">
    <name type="scientific">Timema monikensis</name>
    <dbReference type="NCBI Taxonomy" id="170555"/>
    <lineage>
        <taxon>Eukaryota</taxon>
        <taxon>Metazoa</taxon>
        <taxon>Ecdysozoa</taxon>
        <taxon>Arthropoda</taxon>
        <taxon>Hexapoda</taxon>
        <taxon>Insecta</taxon>
        <taxon>Pterygota</taxon>
        <taxon>Neoptera</taxon>
        <taxon>Polyneoptera</taxon>
        <taxon>Phasmatodea</taxon>
        <taxon>Timematodea</taxon>
        <taxon>Timematoidea</taxon>
        <taxon>Timematidae</taxon>
        <taxon>Timema</taxon>
    </lineage>
</organism>
<accession>A0A7R9E2Z4</accession>
<comment type="catalytic activity">
    <reaction evidence="1 14">
        <text>S-ubiquitinyl-[E2 ubiquitin-conjugating enzyme]-L-cysteine + [acceptor protein]-L-lysine = [E2 ubiquitin-conjugating enzyme]-L-cysteine + N(6)-ubiquitinyl-[acceptor protein]-L-lysine.</text>
        <dbReference type="EC" id="2.3.2.27"/>
    </reaction>
</comment>
<evidence type="ECO:0000256" key="2">
    <source>
        <dbReference type="ARBA" id="ARBA00004906"/>
    </source>
</evidence>
<evidence type="ECO:0000256" key="1">
    <source>
        <dbReference type="ARBA" id="ARBA00000900"/>
    </source>
</evidence>
<dbReference type="GO" id="GO:0061630">
    <property type="term" value="F:ubiquitin protein ligase activity"/>
    <property type="evidence" value="ECO:0007669"/>
    <property type="project" value="UniProtKB-EC"/>
</dbReference>
<dbReference type="SUPFAM" id="SSF49599">
    <property type="entry name" value="TRAF domain-like"/>
    <property type="match status" value="1"/>
</dbReference>
<comment type="domain">
    <text evidence="14">The RING-type zinc finger domain is essential for ubiquitin ligase activity.</text>
</comment>
<evidence type="ECO:0000256" key="6">
    <source>
        <dbReference type="ARBA" id="ARBA00022723"/>
    </source>
</evidence>
<evidence type="ECO:0000256" key="7">
    <source>
        <dbReference type="ARBA" id="ARBA00022771"/>
    </source>
</evidence>
<evidence type="ECO:0000313" key="17">
    <source>
        <dbReference type="EMBL" id="CAD7426427.1"/>
    </source>
</evidence>
<dbReference type="Pfam" id="PF21362">
    <property type="entry name" value="Sina_RING"/>
    <property type="match status" value="1"/>
</dbReference>
<dbReference type="GO" id="GO:0007601">
    <property type="term" value="P:visual perception"/>
    <property type="evidence" value="ECO:0007669"/>
    <property type="project" value="UniProtKB-KW"/>
</dbReference>
<dbReference type="InterPro" id="IPR001841">
    <property type="entry name" value="Znf_RING"/>
</dbReference>
<dbReference type="PANTHER" id="PTHR45877:SF2">
    <property type="entry name" value="E3 UBIQUITIN-PROTEIN LIGASE SINA-RELATED"/>
    <property type="match status" value="1"/>
</dbReference>
<evidence type="ECO:0000256" key="3">
    <source>
        <dbReference type="ARBA" id="ARBA00009119"/>
    </source>
</evidence>
<dbReference type="PROSITE" id="PS51081">
    <property type="entry name" value="ZF_SIAH"/>
    <property type="match status" value="1"/>
</dbReference>
<dbReference type="Gene3D" id="3.30.40.10">
    <property type="entry name" value="Zinc/RING finger domain, C3HC4 (zinc finger)"/>
    <property type="match status" value="2"/>
</dbReference>
<evidence type="ECO:0000256" key="9">
    <source>
        <dbReference type="ARBA" id="ARBA00022833"/>
    </source>
</evidence>
<evidence type="ECO:0000256" key="4">
    <source>
        <dbReference type="ARBA" id="ARBA00022606"/>
    </source>
</evidence>
<keyword evidence="6 14" id="KW-0479">Metal-binding</keyword>
<dbReference type="PANTHER" id="PTHR45877">
    <property type="entry name" value="E3 UBIQUITIN-PROTEIN LIGASE SIAH2"/>
    <property type="match status" value="1"/>
</dbReference>
<dbReference type="InterPro" id="IPR004162">
    <property type="entry name" value="SINA-like_animal"/>
</dbReference>
<dbReference type="Pfam" id="PF21361">
    <property type="entry name" value="Sina_ZnF"/>
    <property type="match status" value="1"/>
</dbReference>
<keyword evidence="4" id="KW-0716">Sensory transduction</keyword>
<dbReference type="UniPathway" id="UPA00143"/>
<dbReference type="GO" id="GO:0031624">
    <property type="term" value="F:ubiquitin conjugating enzyme binding"/>
    <property type="evidence" value="ECO:0007669"/>
    <property type="project" value="TreeGrafter"/>
</dbReference>
<dbReference type="InterPro" id="IPR013083">
    <property type="entry name" value="Znf_RING/FYVE/PHD"/>
</dbReference>
<sequence>MAACSKSSGLSNEASTSAMDISDILSQFECPVCSEYVQAPIVQCKSGHLVCANCRPKIKRCPVCRGPLKDIRNLAMEKLACSIMFPCKYAGRGCTVSLFNKEMAEHAKACEFQPYSCPCPGSPCTWQGYLEEVLPHLNTLHNNIATRTGNDIIFNAINVDIFGKVDWAMIQKCFDHSFMIVLQKRELIKGKEQFFAYVQLIGTREQATKFKYRLQLDGQGRQLLWETNSSSIHDEVSPEFMKSECLVFDTCLAPLYGKDCNIDISVTIFEE</sequence>
<evidence type="ECO:0000256" key="12">
    <source>
        <dbReference type="ARBA" id="ARBA00062579"/>
    </source>
</evidence>
<protein>
    <recommendedName>
        <fullName evidence="14">E3 ubiquitin-protein ligase</fullName>
        <ecNumber evidence="14">2.3.2.27</ecNumber>
    </recommendedName>
</protein>
<evidence type="ECO:0000256" key="10">
    <source>
        <dbReference type="ARBA" id="ARBA00023305"/>
    </source>
</evidence>
<reference evidence="17" key="1">
    <citation type="submission" date="2020-11" db="EMBL/GenBank/DDBJ databases">
        <authorList>
            <person name="Tran Van P."/>
        </authorList>
    </citation>
    <scope>NUCLEOTIDE SEQUENCE</scope>
</reference>
<dbReference type="SUPFAM" id="SSF57850">
    <property type="entry name" value="RING/U-box"/>
    <property type="match status" value="1"/>
</dbReference>
<evidence type="ECO:0000259" key="16">
    <source>
        <dbReference type="PROSITE" id="PS51081"/>
    </source>
</evidence>
<dbReference type="AlphaFoldDB" id="A0A7R9E2Z4"/>
<comment type="similarity">
    <text evidence="3 14">Belongs to the SINA (Seven in absentia) family.</text>
</comment>
<comment type="domain">
    <text evidence="14">The SBD domain (substrate-binding domain) mediates the interaction with substrate proteins. It is related to the TRAF family.</text>
</comment>
<gene>
    <name evidence="17" type="ORF">TMSB3V08_LOCUS3313</name>
</gene>
<comment type="function">
    <text evidence="11">E3 ubiquitin-protein ligase that is required for specification of R7 photoreceptor cell fate in the eye by mediating the ubiquitination and subsequent proteasomal degradation of Tramtrack (ttk). E3 Ubiquitin ligases accept ubiquitin from an E2 ubiquitin-conjugating enzyme in the form of a thioester and then directly transfers the ubiquitin to targeted substrates. Acts via the formation of a complex with ebi and phyl that ubiquitinates the transcription repressor ttk, a general inhibitor of photoreceptor differentiation, in a subset of photoreceptor cells in the eye, leading to the differentiation of cells into neurons. Also involved in external sensory organ development.</text>
</comment>
<dbReference type="GO" id="GO:0043161">
    <property type="term" value="P:proteasome-mediated ubiquitin-dependent protein catabolic process"/>
    <property type="evidence" value="ECO:0007669"/>
    <property type="project" value="TreeGrafter"/>
</dbReference>
<keyword evidence="8 14" id="KW-0833">Ubl conjugation pathway</keyword>
<dbReference type="InterPro" id="IPR008974">
    <property type="entry name" value="TRAF-like"/>
</dbReference>